<evidence type="ECO:0000313" key="1">
    <source>
        <dbReference type="EMBL" id="OGZ43477.1"/>
    </source>
</evidence>
<dbReference type="EMBL" id="MHNI01000006">
    <property type="protein sequence ID" value="OGZ43477.1"/>
    <property type="molecule type" value="Genomic_DNA"/>
</dbReference>
<dbReference type="Proteomes" id="UP000176700">
    <property type="component" value="Unassembled WGS sequence"/>
</dbReference>
<reference evidence="1 2" key="1">
    <citation type="journal article" date="2016" name="Nat. Commun.">
        <title>Thousands of microbial genomes shed light on interconnected biogeochemical processes in an aquifer system.</title>
        <authorList>
            <person name="Anantharaman K."/>
            <person name="Brown C.T."/>
            <person name="Hug L.A."/>
            <person name="Sharon I."/>
            <person name="Castelle C.J."/>
            <person name="Probst A.J."/>
            <person name="Thomas B.C."/>
            <person name="Singh A."/>
            <person name="Wilkins M.J."/>
            <person name="Karaoz U."/>
            <person name="Brodie E.L."/>
            <person name="Williams K.H."/>
            <person name="Hubbard S.S."/>
            <person name="Banfield J.F."/>
        </authorList>
    </citation>
    <scope>NUCLEOTIDE SEQUENCE [LARGE SCALE GENOMIC DNA]</scope>
</reference>
<comment type="caution">
    <text evidence="1">The sequence shown here is derived from an EMBL/GenBank/DDBJ whole genome shotgun (WGS) entry which is preliminary data.</text>
</comment>
<organism evidence="1 2">
    <name type="scientific">Candidatus Ryanbacteria bacterium RIFCSPHIGHO2_01_45_13</name>
    <dbReference type="NCBI Taxonomy" id="1802112"/>
    <lineage>
        <taxon>Bacteria</taxon>
        <taxon>Candidatus Ryaniibacteriota</taxon>
    </lineage>
</organism>
<accession>A0A1G2G046</accession>
<evidence type="ECO:0000313" key="2">
    <source>
        <dbReference type="Proteomes" id="UP000176700"/>
    </source>
</evidence>
<gene>
    <name evidence="1" type="ORF">A2W41_01780</name>
</gene>
<name>A0A1G2G046_9BACT</name>
<sequence length="232" mass="27058">MTGIFFAHPHTLLDQVGKVLERVGSEKFFTSSDEEVKKAREGFAAYFFTLTLKKYIGRDWWLAQYDQAVRASPDFDFMSFAENPDDMKIESVELTDVYPHFKSFEEALKVIEKKQKQYGSKPVKFSLLVFVNHKKSEEWINMIRKSVNSEHPFLSIWTIHLRFKKGGKEVGKAVAQRIVPLPGLRVEADTDDSEIHKRQPLPNYMEQHQDGEQTYVTFKTEFIDKMRKKVGL</sequence>
<dbReference type="AlphaFoldDB" id="A0A1G2G046"/>
<proteinExistence type="predicted"/>
<protein>
    <submittedName>
        <fullName evidence="1">Uncharacterized protein</fullName>
    </submittedName>
</protein>